<dbReference type="CDD" id="cd16917">
    <property type="entry name" value="HATPase_UhpB-NarQ-NarX-like"/>
    <property type="match status" value="1"/>
</dbReference>
<dbReference type="SMART" id="SM01049">
    <property type="entry name" value="Cache_2"/>
    <property type="match status" value="1"/>
</dbReference>
<evidence type="ECO:0000256" key="9">
    <source>
        <dbReference type="SAM" id="Phobius"/>
    </source>
</evidence>
<dbReference type="InterPro" id="IPR011712">
    <property type="entry name" value="Sig_transdc_His_kin_sub3_dim/P"/>
</dbReference>
<gene>
    <name evidence="11" type="ORF">EOE65_09465</name>
</gene>
<evidence type="ECO:0000313" key="11">
    <source>
        <dbReference type="EMBL" id="RVU30541.1"/>
    </source>
</evidence>
<dbReference type="Proteomes" id="UP000282818">
    <property type="component" value="Unassembled WGS sequence"/>
</dbReference>
<keyword evidence="7" id="KW-0902">Two-component regulatory system</keyword>
<keyword evidence="12" id="KW-1185">Reference proteome</keyword>
<dbReference type="PANTHER" id="PTHR24421">
    <property type="entry name" value="NITRATE/NITRITE SENSOR PROTEIN NARX-RELATED"/>
    <property type="match status" value="1"/>
</dbReference>
<keyword evidence="3" id="KW-0808">Transferase</keyword>
<dbReference type="Gene3D" id="1.20.5.1930">
    <property type="match status" value="1"/>
</dbReference>
<evidence type="ECO:0000256" key="2">
    <source>
        <dbReference type="ARBA" id="ARBA00022475"/>
    </source>
</evidence>
<keyword evidence="6 9" id="KW-1133">Transmembrane helix</keyword>
<organism evidence="11 12">
    <name type="scientific">Neptunomonas marina</name>
    <dbReference type="NCBI Taxonomy" id="1815562"/>
    <lineage>
        <taxon>Bacteria</taxon>
        <taxon>Pseudomonadati</taxon>
        <taxon>Pseudomonadota</taxon>
        <taxon>Gammaproteobacteria</taxon>
        <taxon>Oceanospirillales</taxon>
        <taxon>Oceanospirillaceae</taxon>
        <taxon>Neptunomonas</taxon>
    </lineage>
</organism>
<sequence length="459" mass="51761">MPLKIKVLAMAIIPLIFVTATITYVNLKQARELAATQIQTFEENLLASKRSELQNYMDLAMTSLSPVLSATWMHELEAQQEVLRILRGLTFGDNGYFFVYDAQGVNLMHPTLPELEGKALYNLRDVAGDYVIRDLLSVAKEGGYHRYMWHKPTDGGAVDKLAFVVTLPRWGWMIGTGLYVDDIAADVTKAREEVTHNIHSAFFSVILVAALSIVIIVTVGVAFNLHESRIASRRIRQLAHKSVQFQVNQRRHFARELHDGINQLMVSAKFRMELAMRKLGQAANPAHQEIDKALEILNLAIQEVRRVSHDLRPSLLDDMGLASALNSLLLEYRERTGWVIKTNMQLPDERLPEDIEITLYRTIQEALHNAEKHAEATAVNLRIWEKEGDIYTCVADNGCGFITPVAEECGIGLLNMTDRIELLSGELTIKSEQGNGTTILVRLPLEQYLGREHDRRVVS</sequence>
<keyword evidence="8 9" id="KW-0472">Membrane</keyword>
<proteinExistence type="predicted"/>
<dbReference type="InterPro" id="IPR036890">
    <property type="entry name" value="HATPase_C_sf"/>
</dbReference>
<dbReference type="InterPro" id="IPR005467">
    <property type="entry name" value="His_kinase_dom"/>
</dbReference>
<dbReference type="AlphaFoldDB" id="A0A437Q7L9"/>
<feature type="transmembrane region" description="Helical" evidence="9">
    <location>
        <begin position="201"/>
        <end position="225"/>
    </location>
</feature>
<keyword evidence="4 9" id="KW-0812">Transmembrane</keyword>
<protein>
    <submittedName>
        <fullName evidence="11">Histidine kinase</fullName>
    </submittedName>
</protein>
<evidence type="ECO:0000256" key="4">
    <source>
        <dbReference type="ARBA" id="ARBA00022692"/>
    </source>
</evidence>
<evidence type="ECO:0000256" key="5">
    <source>
        <dbReference type="ARBA" id="ARBA00022777"/>
    </source>
</evidence>
<dbReference type="InterPro" id="IPR003594">
    <property type="entry name" value="HATPase_dom"/>
</dbReference>
<dbReference type="RefSeq" id="WP_127694076.1">
    <property type="nucleotide sequence ID" value="NZ_SACQ01000004.1"/>
</dbReference>
<name>A0A437Q7L9_9GAMM</name>
<keyword evidence="2" id="KW-1003">Cell membrane</keyword>
<dbReference type="GO" id="GO:0000155">
    <property type="term" value="F:phosphorelay sensor kinase activity"/>
    <property type="evidence" value="ECO:0007669"/>
    <property type="project" value="InterPro"/>
</dbReference>
<dbReference type="Pfam" id="PF17200">
    <property type="entry name" value="sCache_2"/>
    <property type="match status" value="1"/>
</dbReference>
<feature type="transmembrane region" description="Helical" evidence="9">
    <location>
        <begin position="7"/>
        <end position="27"/>
    </location>
</feature>
<keyword evidence="5 11" id="KW-0418">Kinase</keyword>
<feature type="domain" description="Histidine kinase" evidence="10">
    <location>
        <begin position="252"/>
        <end position="447"/>
    </location>
</feature>
<comment type="subcellular location">
    <subcellularLocation>
        <location evidence="1">Cell membrane</location>
        <topology evidence="1">Multi-pass membrane protein</topology>
    </subcellularLocation>
</comment>
<dbReference type="InterPro" id="IPR050482">
    <property type="entry name" value="Sensor_HK_TwoCompSys"/>
</dbReference>
<dbReference type="GO" id="GO:0046983">
    <property type="term" value="F:protein dimerization activity"/>
    <property type="evidence" value="ECO:0007669"/>
    <property type="project" value="InterPro"/>
</dbReference>
<dbReference type="Gene3D" id="3.30.450.20">
    <property type="entry name" value="PAS domain"/>
    <property type="match status" value="1"/>
</dbReference>
<dbReference type="PROSITE" id="PS50109">
    <property type="entry name" value="HIS_KIN"/>
    <property type="match status" value="1"/>
</dbReference>
<evidence type="ECO:0000256" key="3">
    <source>
        <dbReference type="ARBA" id="ARBA00022679"/>
    </source>
</evidence>
<evidence type="ECO:0000259" key="10">
    <source>
        <dbReference type="PROSITE" id="PS50109"/>
    </source>
</evidence>
<dbReference type="SMART" id="SM00387">
    <property type="entry name" value="HATPase_c"/>
    <property type="match status" value="1"/>
</dbReference>
<reference evidence="11 12" key="1">
    <citation type="submission" date="2019-01" db="EMBL/GenBank/DDBJ databases">
        <authorList>
            <person name="Chen W.-M."/>
        </authorList>
    </citation>
    <scope>NUCLEOTIDE SEQUENCE [LARGE SCALE GENOMIC DNA]</scope>
    <source>
        <strain evidence="11 12">HPM-16</strain>
    </source>
</reference>
<evidence type="ECO:0000313" key="12">
    <source>
        <dbReference type="Proteomes" id="UP000282818"/>
    </source>
</evidence>
<evidence type="ECO:0000256" key="8">
    <source>
        <dbReference type="ARBA" id="ARBA00023136"/>
    </source>
</evidence>
<dbReference type="EMBL" id="SACQ01000004">
    <property type="protein sequence ID" value="RVU30541.1"/>
    <property type="molecule type" value="Genomic_DNA"/>
</dbReference>
<dbReference type="Gene3D" id="3.30.565.10">
    <property type="entry name" value="Histidine kinase-like ATPase, C-terminal domain"/>
    <property type="match status" value="1"/>
</dbReference>
<dbReference type="InterPro" id="IPR033480">
    <property type="entry name" value="sCache_2"/>
</dbReference>
<dbReference type="CDD" id="cd12912">
    <property type="entry name" value="PDC2_MCP_like"/>
    <property type="match status" value="1"/>
</dbReference>
<dbReference type="SUPFAM" id="SSF55874">
    <property type="entry name" value="ATPase domain of HSP90 chaperone/DNA topoisomerase II/histidine kinase"/>
    <property type="match status" value="1"/>
</dbReference>
<evidence type="ECO:0000256" key="1">
    <source>
        <dbReference type="ARBA" id="ARBA00004651"/>
    </source>
</evidence>
<dbReference type="Pfam" id="PF07730">
    <property type="entry name" value="HisKA_3"/>
    <property type="match status" value="1"/>
</dbReference>
<dbReference type="GO" id="GO:0005886">
    <property type="term" value="C:plasma membrane"/>
    <property type="evidence" value="ECO:0007669"/>
    <property type="project" value="UniProtKB-SubCell"/>
</dbReference>
<evidence type="ECO:0000256" key="6">
    <source>
        <dbReference type="ARBA" id="ARBA00022989"/>
    </source>
</evidence>
<evidence type="ECO:0000256" key="7">
    <source>
        <dbReference type="ARBA" id="ARBA00023012"/>
    </source>
</evidence>
<accession>A0A437Q7L9</accession>
<comment type="caution">
    <text evidence="11">The sequence shown here is derived from an EMBL/GenBank/DDBJ whole genome shotgun (WGS) entry which is preliminary data.</text>
</comment>
<dbReference type="Pfam" id="PF02518">
    <property type="entry name" value="HATPase_c"/>
    <property type="match status" value="1"/>
</dbReference>
<dbReference type="PANTHER" id="PTHR24421:SF59">
    <property type="entry name" value="OXYGEN SENSOR HISTIDINE KINASE NREB"/>
    <property type="match status" value="1"/>
</dbReference>